<dbReference type="AlphaFoldDB" id="A0AAN9MR21"/>
<organism evidence="2 3">
    <name type="scientific">Canavalia gladiata</name>
    <name type="common">Sword bean</name>
    <name type="synonym">Dolichos gladiatus</name>
    <dbReference type="NCBI Taxonomy" id="3824"/>
    <lineage>
        <taxon>Eukaryota</taxon>
        <taxon>Viridiplantae</taxon>
        <taxon>Streptophyta</taxon>
        <taxon>Embryophyta</taxon>
        <taxon>Tracheophyta</taxon>
        <taxon>Spermatophyta</taxon>
        <taxon>Magnoliopsida</taxon>
        <taxon>eudicotyledons</taxon>
        <taxon>Gunneridae</taxon>
        <taxon>Pentapetalae</taxon>
        <taxon>rosids</taxon>
        <taxon>fabids</taxon>
        <taxon>Fabales</taxon>
        <taxon>Fabaceae</taxon>
        <taxon>Papilionoideae</taxon>
        <taxon>50 kb inversion clade</taxon>
        <taxon>NPAAA clade</taxon>
        <taxon>indigoferoid/millettioid clade</taxon>
        <taxon>Phaseoleae</taxon>
        <taxon>Canavalia</taxon>
    </lineage>
</organism>
<protein>
    <submittedName>
        <fullName evidence="2">Uncharacterized protein</fullName>
    </submittedName>
</protein>
<evidence type="ECO:0000313" key="3">
    <source>
        <dbReference type="Proteomes" id="UP001367508"/>
    </source>
</evidence>
<accession>A0AAN9MR21</accession>
<sequence length="154" mass="17483">MKRSELGVGGRCKEHPNEKQLPGVCSSCLRDKLSKLCKNKATYPLPRSPPSSSSPQHLSSTLNYESQAYRRRHRHHRHTSNVTDSVSSMINYSYGLKKSNSIAFASRSLAMDRETDGNNRRSKKGSFWSKILQLTRKNTKVAFMHSRITREGNS</sequence>
<evidence type="ECO:0000313" key="2">
    <source>
        <dbReference type="EMBL" id="KAK7359011.1"/>
    </source>
</evidence>
<dbReference type="PANTHER" id="PTHR34046:SF19">
    <property type="entry name" value="RAPIDLY ELICITED PROTEIN, PUTATIVE-RELATED"/>
    <property type="match status" value="1"/>
</dbReference>
<dbReference type="PANTHER" id="PTHR34046">
    <property type="entry name" value="OS06G0218800 PROTEIN"/>
    <property type="match status" value="1"/>
</dbReference>
<name>A0AAN9MR21_CANGL</name>
<gene>
    <name evidence="2" type="ORF">VNO77_00955</name>
</gene>
<dbReference type="EMBL" id="JAYMYQ010000001">
    <property type="protein sequence ID" value="KAK7359011.1"/>
    <property type="molecule type" value="Genomic_DNA"/>
</dbReference>
<dbReference type="Proteomes" id="UP001367508">
    <property type="component" value="Unassembled WGS sequence"/>
</dbReference>
<feature type="compositionally biased region" description="Low complexity" evidence="1">
    <location>
        <begin position="50"/>
        <end position="62"/>
    </location>
</feature>
<feature type="compositionally biased region" description="Basic residues" evidence="1">
    <location>
        <begin position="69"/>
        <end position="79"/>
    </location>
</feature>
<proteinExistence type="predicted"/>
<comment type="caution">
    <text evidence="2">The sequence shown here is derived from an EMBL/GenBank/DDBJ whole genome shotgun (WGS) entry which is preliminary data.</text>
</comment>
<reference evidence="2 3" key="1">
    <citation type="submission" date="2024-01" db="EMBL/GenBank/DDBJ databases">
        <title>The genomes of 5 underutilized Papilionoideae crops provide insights into root nodulation and disease resistanc.</title>
        <authorList>
            <person name="Jiang F."/>
        </authorList>
    </citation>
    <scope>NUCLEOTIDE SEQUENCE [LARGE SCALE GENOMIC DNA]</scope>
    <source>
        <strain evidence="2">LVBAO_FW01</strain>
        <tissue evidence="2">Leaves</tissue>
    </source>
</reference>
<feature type="region of interest" description="Disordered" evidence="1">
    <location>
        <begin position="40"/>
        <end position="83"/>
    </location>
</feature>
<keyword evidence="3" id="KW-1185">Reference proteome</keyword>
<feature type="region of interest" description="Disordered" evidence="1">
    <location>
        <begin position="1"/>
        <end position="23"/>
    </location>
</feature>
<evidence type="ECO:0000256" key="1">
    <source>
        <dbReference type="SAM" id="MobiDB-lite"/>
    </source>
</evidence>